<name>A0A0E9XGV4_ANGAN</name>
<protein>
    <submittedName>
        <fullName evidence="1">Uncharacterized protein</fullName>
    </submittedName>
</protein>
<proteinExistence type="predicted"/>
<reference evidence="1" key="2">
    <citation type="journal article" date="2015" name="Fish Shellfish Immunol.">
        <title>Early steps in the European eel (Anguilla anguilla)-Vibrio vulnificus interaction in the gills: Role of the RtxA13 toxin.</title>
        <authorList>
            <person name="Callol A."/>
            <person name="Pajuelo D."/>
            <person name="Ebbesson L."/>
            <person name="Teles M."/>
            <person name="MacKenzie S."/>
            <person name="Amaro C."/>
        </authorList>
    </citation>
    <scope>NUCLEOTIDE SEQUENCE</scope>
</reference>
<organism evidence="1">
    <name type="scientific">Anguilla anguilla</name>
    <name type="common">European freshwater eel</name>
    <name type="synonym">Muraena anguilla</name>
    <dbReference type="NCBI Taxonomy" id="7936"/>
    <lineage>
        <taxon>Eukaryota</taxon>
        <taxon>Metazoa</taxon>
        <taxon>Chordata</taxon>
        <taxon>Craniata</taxon>
        <taxon>Vertebrata</taxon>
        <taxon>Euteleostomi</taxon>
        <taxon>Actinopterygii</taxon>
        <taxon>Neopterygii</taxon>
        <taxon>Teleostei</taxon>
        <taxon>Anguilliformes</taxon>
        <taxon>Anguillidae</taxon>
        <taxon>Anguilla</taxon>
    </lineage>
</organism>
<dbReference type="EMBL" id="GBXM01007664">
    <property type="protein sequence ID" value="JAI00914.1"/>
    <property type="molecule type" value="Transcribed_RNA"/>
</dbReference>
<accession>A0A0E9XGV4</accession>
<dbReference type="AlphaFoldDB" id="A0A0E9XGV4"/>
<reference evidence="1" key="1">
    <citation type="submission" date="2014-11" db="EMBL/GenBank/DDBJ databases">
        <authorList>
            <person name="Amaro Gonzalez C."/>
        </authorList>
    </citation>
    <scope>NUCLEOTIDE SEQUENCE</scope>
</reference>
<sequence>MVISYLLHKPYNVIRLSYNVHVYFLHANKAFVIAILDTQLLSI</sequence>
<evidence type="ECO:0000313" key="1">
    <source>
        <dbReference type="EMBL" id="JAI00914.1"/>
    </source>
</evidence>